<proteinExistence type="predicted"/>
<evidence type="ECO:0000313" key="2">
    <source>
        <dbReference type="EMBL" id="BDZ42447.1"/>
    </source>
</evidence>
<gene>
    <name evidence="2" type="ORF">GCM10025865_17460</name>
</gene>
<sequence>MRARAAFVIGGAIGYVLGTRDGRERFEQLRARADELWHSDRVQDVVGQTQEKVSSVAKEQGAALSQKVSDVAKEQGSALVDAVVEKVRGGSGTGPGAHRADDAPAAGGEYRI</sequence>
<dbReference type="RefSeq" id="WP_286216931.1">
    <property type="nucleotide sequence ID" value="NZ_AP027729.1"/>
</dbReference>
<dbReference type="EMBL" id="AP027729">
    <property type="protein sequence ID" value="BDZ42447.1"/>
    <property type="molecule type" value="Genomic_DNA"/>
</dbReference>
<reference evidence="3" key="1">
    <citation type="journal article" date="2019" name="Int. J. Syst. Evol. Microbiol.">
        <title>The Global Catalogue of Microorganisms (GCM) 10K type strain sequencing project: providing services to taxonomists for standard genome sequencing and annotation.</title>
        <authorList>
            <consortium name="The Broad Institute Genomics Platform"/>
            <consortium name="The Broad Institute Genome Sequencing Center for Infectious Disease"/>
            <person name="Wu L."/>
            <person name="Ma J."/>
        </authorList>
    </citation>
    <scope>NUCLEOTIDE SEQUENCE [LARGE SCALE GENOMIC DNA]</scope>
    <source>
        <strain evidence="3">NBRC 108565</strain>
    </source>
</reference>
<feature type="region of interest" description="Disordered" evidence="1">
    <location>
        <begin position="88"/>
        <end position="112"/>
    </location>
</feature>
<dbReference type="Proteomes" id="UP001321475">
    <property type="component" value="Chromosome"/>
</dbReference>
<organism evidence="2 3">
    <name type="scientific">Paraoerskovia sediminicola</name>
    <dbReference type="NCBI Taxonomy" id="1138587"/>
    <lineage>
        <taxon>Bacteria</taxon>
        <taxon>Bacillati</taxon>
        <taxon>Actinomycetota</taxon>
        <taxon>Actinomycetes</taxon>
        <taxon>Micrococcales</taxon>
        <taxon>Cellulomonadaceae</taxon>
        <taxon>Paraoerskovia</taxon>
    </lineage>
</organism>
<evidence type="ECO:0000256" key="1">
    <source>
        <dbReference type="SAM" id="MobiDB-lite"/>
    </source>
</evidence>
<accession>A0ABM8G318</accession>
<evidence type="ECO:0008006" key="4">
    <source>
        <dbReference type="Google" id="ProtNLM"/>
    </source>
</evidence>
<name>A0ABM8G318_9CELL</name>
<keyword evidence="3" id="KW-1185">Reference proteome</keyword>
<evidence type="ECO:0000313" key="3">
    <source>
        <dbReference type="Proteomes" id="UP001321475"/>
    </source>
</evidence>
<protein>
    <recommendedName>
        <fullName evidence="4">YtxH domain-containing protein</fullName>
    </recommendedName>
</protein>